<dbReference type="InterPro" id="IPR032675">
    <property type="entry name" value="LRR_dom_sf"/>
</dbReference>
<reference evidence="3" key="2">
    <citation type="submission" date="2015-01" db="EMBL/GenBank/DDBJ databases">
        <title>Evolutionary Origins and Diversification of the Mycorrhizal Mutualists.</title>
        <authorList>
            <consortium name="DOE Joint Genome Institute"/>
            <consortium name="Mycorrhizal Genomics Consortium"/>
            <person name="Kohler A."/>
            <person name="Kuo A."/>
            <person name="Nagy L.G."/>
            <person name="Floudas D."/>
            <person name="Copeland A."/>
            <person name="Barry K.W."/>
            <person name="Cichocki N."/>
            <person name="Veneault-Fourrey C."/>
            <person name="LaButti K."/>
            <person name="Lindquist E.A."/>
            <person name="Lipzen A."/>
            <person name="Lundell T."/>
            <person name="Morin E."/>
            <person name="Murat C."/>
            <person name="Riley R."/>
            <person name="Ohm R."/>
            <person name="Sun H."/>
            <person name="Tunlid A."/>
            <person name="Henrissat B."/>
            <person name="Grigoriev I.V."/>
            <person name="Hibbett D.S."/>
            <person name="Martin F."/>
        </authorList>
    </citation>
    <scope>NUCLEOTIDE SEQUENCE [LARGE SCALE GENOMIC DNA]</scope>
    <source>
        <strain evidence="3">MAFF 305830</strain>
    </source>
</reference>
<sequence length="495" mass="57253">MNQQRGRAYVNNLPREVIEAIFHFHVIFYRKSRYPLLLTCRKWYNIATTYSTLWKVVALRCQRSLPPDTVLCPNLDALALVINRTGRAHFELFLGESFSNLKLKDVKHFLTSVDRNWLSRCKALTVFSQARGRRTPPKLGEVFFSGGLTSLQYLEIRYHATAKKWESILQPLLEGIENTAFNFRELRVHVTGLLDEEGTTWITQNIYERPNILKRLTKVMLRDTCEPVPWDYFTSIKMIDVWCNDEFSPMVRLDIPLVQHLSLGGVDSPGSLAYPELWRQLTHLTIKDCIEEFGPFNLDLPSLISLSLVACGFNLRHMNVPKLDELAYRVDCGFTNGLAYADLEGGVSFTPRIVHIDINAGNDPEEDWTVFTTMLPLWSKVEEIHLKLIGDDPLLGLTLVNAVSGRSPEGCYPKLHSVTVIYPTPETRYKKDESDGDWVYREAVINEIKSLLEWHPRVDELGPLKRLELGWYVEWGDDYVESEWRVVEWDDCLRW</sequence>
<dbReference type="Pfam" id="PF12937">
    <property type="entry name" value="F-box-like"/>
    <property type="match status" value="1"/>
</dbReference>
<dbReference type="OrthoDB" id="2269034at2759"/>
<dbReference type="AlphaFoldDB" id="A0A0C3AQ00"/>
<name>A0A0C3AQ00_SERVB</name>
<organism evidence="2 3">
    <name type="scientific">Serendipita vermifera MAFF 305830</name>
    <dbReference type="NCBI Taxonomy" id="933852"/>
    <lineage>
        <taxon>Eukaryota</taxon>
        <taxon>Fungi</taxon>
        <taxon>Dikarya</taxon>
        <taxon>Basidiomycota</taxon>
        <taxon>Agaricomycotina</taxon>
        <taxon>Agaricomycetes</taxon>
        <taxon>Sebacinales</taxon>
        <taxon>Serendipitaceae</taxon>
        <taxon>Serendipita</taxon>
    </lineage>
</organism>
<dbReference type="SUPFAM" id="SSF81383">
    <property type="entry name" value="F-box domain"/>
    <property type="match status" value="1"/>
</dbReference>
<dbReference type="Proteomes" id="UP000054097">
    <property type="component" value="Unassembled WGS sequence"/>
</dbReference>
<dbReference type="EMBL" id="KN824305">
    <property type="protein sequence ID" value="KIM26630.1"/>
    <property type="molecule type" value="Genomic_DNA"/>
</dbReference>
<dbReference type="HOGENOM" id="CLU_678198_0_0_1"/>
<evidence type="ECO:0000259" key="1">
    <source>
        <dbReference type="Pfam" id="PF12937"/>
    </source>
</evidence>
<accession>A0A0C3AQ00</accession>
<feature type="domain" description="F-box" evidence="1">
    <location>
        <begin position="11"/>
        <end position="58"/>
    </location>
</feature>
<dbReference type="InterPro" id="IPR036047">
    <property type="entry name" value="F-box-like_dom_sf"/>
</dbReference>
<reference evidence="2 3" key="1">
    <citation type="submission" date="2014-04" db="EMBL/GenBank/DDBJ databases">
        <authorList>
            <consortium name="DOE Joint Genome Institute"/>
            <person name="Kuo A."/>
            <person name="Zuccaro A."/>
            <person name="Kohler A."/>
            <person name="Nagy L.G."/>
            <person name="Floudas D."/>
            <person name="Copeland A."/>
            <person name="Barry K.W."/>
            <person name="Cichocki N."/>
            <person name="Veneault-Fourrey C."/>
            <person name="LaButti K."/>
            <person name="Lindquist E.A."/>
            <person name="Lipzen A."/>
            <person name="Lundell T."/>
            <person name="Morin E."/>
            <person name="Murat C."/>
            <person name="Sun H."/>
            <person name="Tunlid A."/>
            <person name="Henrissat B."/>
            <person name="Grigoriev I.V."/>
            <person name="Hibbett D.S."/>
            <person name="Martin F."/>
            <person name="Nordberg H.P."/>
            <person name="Cantor M.N."/>
            <person name="Hua S.X."/>
        </authorList>
    </citation>
    <scope>NUCLEOTIDE SEQUENCE [LARGE SCALE GENOMIC DNA]</scope>
    <source>
        <strain evidence="2 3">MAFF 305830</strain>
    </source>
</reference>
<protein>
    <recommendedName>
        <fullName evidence="1">F-box domain-containing protein</fullName>
    </recommendedName>
</protein>
<dbReference type="SUPFAM" id="SSF52047">
    <property type="entry name" value="RNI-like"/>
    <property type="match status" value="1"/>
</dbReference>
<proteinExistence type="predicted"/>
<dbReference type="InterPro" id="IPR001810">
    <property type="entry name" value="F-box_dom"/>
</dbReference>
<keyword evidence="3" id="KW-1185">Reference proteome</keyword>
<gene>
    <name evidence="2" type="ORF">M408DRAFT_182418</name>
</gene>
<evidence type="ECO:0000313" key="3">
    <source>
        <dbReference type="Proteomes" id="UP000054097"/>
    </source>
</evidence>
<dbReference type="Gene3D" id="3.80.10.10">
    <property type="entry name" value="Ribonuclease Inhibitor"/>
    <property type="match status" value="1"/>
</dbReference>
<evidence type="ECO:0000313" key="2">
    <source>
        <dbReference type="EMBL" id="KIM26630.1"/>
    </source>
</evidence>